<reference evidence="1 2" key="1">
    <citation type="submission" date="2024-04" db="EMBL/GenBank/DDBJ databases">
        <title>Methanococcoides sp. LMO-2.</title>
        <authorList>
            <person name="Liang L."/>
        </authorList>
    </citation>
    <scope>NUCLEOTIDE SEQUENCE [LARGE SCALE GENOMIC DNA]</scope>
    <source>
        <strain evidence="1 2">LMO-2</strain>
    </source>
</reference>
<name>A0ABU9KUC5_9EURY</name>
<accession>A0ABU9KUC5</accession>
<protein>
    <submittedName>
        <fullName evidence="1">Uncharacterized protein</fullName>
    </submittedName>
</protein>
<comment type="caution">
    <text evidence="1">The sequence shown here is derived from an EMBL/GenBank/DDBJ whole genome shotgun (WGS) entry which is preliminary data.</text>
</comment>
<evidence type="ECO:0000313" key="2">
    <source>
        <dbReference type="Proteomes" id="UP001396646"/>
    </source>
</evidence>
<dbReference type="EMBL" id="JBCAUS010000005">
    <property type="protein sequence ID" value="MEL4305621.1"/>
    <property type="molecule type" value="Genomic_DNA"/>
</dbReference>
<keyword evidence="2" id="KW-1185">Reference proteome</keyword>
<dbReference type="Proteomes" id="UP001396646">
    <property type="component" value="Unassembled WGS sequence"/>
</dbReference>
<sequence length="195" mass="21591">MDKDEIIKTVREGLEQMVGVGRTLVLNEEDRKIIAQLEEKADQMTLMGLGRGDNKGVKTVLQRDVIIPFQTTMEYEWPCGPNVVLMHDGKVVGEDIDDADKLKSMEQNSECLVIGNIVIYDKSVLTSLNCKSEPLVVVMPPKPCDDVECLPHVCNATLASPSPPTDEYLKERMGLESEHGTGSFLLGFDFECGCE</sequence>
<evidence type="ECO:0000313" key="1">
    <source>
        <dbReference type="EMBL" id="MEL4305621.1"/>
    </source>
</evidence>
<proteinExistence type="predicted"/>
<dbReference type="RefSeq" id="WP_342127266.1">
    <property type="nucleotide sequence ID" value="NZ_JBCAUS010000005.1"/>
</dbReference>
<organism evidence="1 2">
    <name type="scientific">Methanococcoides cohabitans</name>
    <dbReference type="NCBI Taxonomy" id="3136559"/>
    <lineage>
        <taxon>Archaea</taxon>
        <taxon>Methanobacteriati</taxon>
        <taxon>Methanobacteriota</taxon>
        <taxon>Stenosarchaea group</taxon>
        <taxon>Methanomicrobia</taxon>
        <taxon>Methanosarcinales</taxon>
        <taxon>Methanosarcinaceae</taxon>
        <taxon>Methanococcoides</taxon>
    </lineage>
</organism>
<gene>
    <name evidence="1" type="ORF">WOA13_07260</name>
</gene>